<evidence type="ECO:0000313" key="1">
    <source>
        <dbReference type="EMBL" id="KPE49026.1"/>
    </source>
</evidence>
<dbReference type="RefSeq" id="WP_062703532.1">
    <property type="nucleotide sequence ID" value="NZ_LJOD01000029.1"/>
</dbReference>
<comment type="caution">
    <text evidence="1">The sequence shown here is derived from an EMBL/GenBank/DDBJ whole genome shotgun (WGS) entry which is preliminary data.</text>
</comment>
<dbReference type="Proteomes" id="UP000037953">
    <property type="component" value="Unassembled WGS sequence"/>
</dbReference>
<evidence type="ECO:0008006" key="3">
    <source>
        <dbReference type="Google" id="ProtNLM"/>
    </source>
</evidence>
<dbReference type="EMBL" id="LJOD01000029">
    <property type="protein sequence ID" value="KPE49026.1"/>
    <property type="molecule type" value="Genomic_DNA"/>
</dbReference>
<name>A0A0N0ZSQ5_CHRID</name>
<protein>
    <recommendedName>
        <fullName evidence="3">DUF4595 domain-containing protein</fullName>
    </recommendedName>
</protein>
<dbReference type="AlphaFoldDB" id="A0A0N0ZSQ5"/>
<accession>A0A0N0ZSQ5</accession>
<reference evidence="2" key="2">
    <citation type="submission" date="2015-09" db="EMBL/GenBank/DDBJ databases">
        <title>Draft genome sequence of a multidrug-resistant Chryseobacterium indologenes isolate from Malaysia.</title>
        <authorList>
            <person name="Yu C.Y."/>
            <person name="Ang G.Y."/>
            <person name="Chan K.-G."/>
        </authorList>
    </citation>
    <scope>NUCLEOTIDE SEQUENCE [LARGE SCALE GENOMIC DNA]</scope>
    <source>
        <strain evidence="2">CI_885</strain>
    </source>
</reference>
<organism evidence="1 2">
    <name type="scientific">Chryseobacterium indologenes</name>
    <name type="common">Flavobacterium indologenes</name>
    <dbReference type="NCBI Taxonomy" id="253"/>
    <lineage>
        <taxon>Bacteria</taxon>
        <taxon>Pseudomonadati</taxon>
        <taxon>Bacteroidota</taxon>
        <taxon>Flavobacteriia</taxon>
        <taxon>Flavobacteriales</taxon>
        <taxon>Weeksellaceae</taxon>
        <taxon>Chryseobacterium group</taxon>
        <taxon>Chryseobacterium</taxon>
    </lineage>
</organism>
<gene>
    <name evidence="1" type="ORF">AOB46_22245</name>
</gene>
<proteinExistence type="predicted"/>
<evidence type="ECO:0000313" key="2">
    <source>
        <dbReference type="Proteomes" id="UP000037953"/>
    </source>
</evidence>
<dbReference type="OrthoDB" id="1274774at2"/>
<dbReference type="PATRIC" id="fig|253.9.peg.2881"/>
<reference evidence="1 2" key="1">
    <citation type="journal article" date="2015" name="Genom Data">
        <title>Draft genome sequence of a multidrug-resistant Chryseobacterium indologenes isolate from Malaysia.</title>
        <authorList>
            <person name="Yu C.Y."/>
            <person name="Ang G.Y."/>
            <person name="Cheng H.J."/>
            <person name="Cheong Y.M."/>
            <person name="Yin W.F."/>
            <person name="Chan K.G."/>
        </authorList>
    </citation>
    <scope>NUCLEOTIDE SEQUENCE [LARGE SCALE GENOMIC DNA]</scope>
    <source>
        <strain evidence="1 2">CI_885</strain>
    </source>
</reference>
<sequence length="252" mass="29976">MKIIFIILFLFSNLFYCQNYTPDFDISKFIQSGGISKEIYHKKNGKLELSDQFYYNKDSALINRITNQTLPDGGLLKKIKYFLDSQNRVIKEEIQTVNADSNPGTYSTQIVTYSYFNSHQIISFHDKKNKVYLKKYYFYNDKRELIESFTISNDDLTLHERNIYYKKDGYQINEKETYTGLKYKTIVKTKFDKNRFPIYIESKGRLIQDNEEIPKQIAYYENEIDGKGNLSKVFIIEGKKKILIKEVINRYK</sequence>